<dbReference type="InterPro" id="IPR051686">
    <property type="entry name" value="Lipoprotein_DolP"/>
</dbReference>
<feature type="chain" id="PRO_5046419114" description="BON domain-containing protein" evidence="3">
    <location>
        <begin position="21"/>
        <end position="238"/>
    </location>
</feature>
<keyword evidence="1 3" id="KW-0732">Signal</keyword>
<evidence type="ECO:0000259" key="4">
    <source>
        <dbReference type="PROSITE" id="PS50914"/>
    </source>
</evidence>
<comment type="caution">
    <text evidence="5">The sequence shown here is derived from an EMBL/GenBank/DDBJ whole genome shotgun (WGS) entry which is preliminary data.</text>
</comment>
<dbReference type="Pfam" id="PF04972">
    <property type="entry name" value="BON"/>
    <property type="match status" value="2"/>
</dbReference>
<protein>
    <recommendedName>
        <fullName evidence="4">BON domain-containing protein</fullName>
    </recommendedName>
</protein>
<proteinExistence type="predicted"/>
<dbReference type="PANTHER" id="PTHR34606:SF4">
    <property type="entry name" value="OUTER MEMBRANE LIPOPROTEIN DOLP"/>
    <property type="match status" value="1"/>
</dbReference>
<dbReference type="InterPro" id="IPR007055">
    <property type="entry name" value="BON_dom"/>
</dbReference>
<evidence type="ECO:0000313" key="5">
    <source>
        <dbReference type="EMBL" id="CAH0527091.1"/>
    </source>
</evidence>
<dbReference type="SMART" id="SM00749">
    <property type="entry name" value="BON"/>
    <property type="match status" value="2"/>
</dbReference>
<organism evidence="5 6">
    <name type="scientific">Vibrio hippocampi</name>
    <dbReference type="NCBI Taxonomy" id="654686"/>
    <lineage>
        <taxon>Bacteria</taxon>
        <taxon>Pseudomonadati</taxon>
        <taxon>Pseudomonadota</taxon>
        <taxon>Gammaproteobacteria</taxon>
        <taxon>Vibrionales</taxon>
        <taxon>Vibrionaceae</taxon>
        <taxon>Vibrio</taxon>
    </lineage>
</organism>
<feature type="compositionally biased region" description="Polar residues" evidence="2">
    <location>
        <begin position="211"/>
        <end position="222"/>
    </location>
</feature>
<evidence type="ECO:0000256" key="1">
    <source>
        <dbReference type="ARBA" id="ARBA00022729"/>
    </source>
</evidence>
<gene>
    <name evidence="5" type="ORF">VHP8226_02434</name>
</gene>
<feature type="region of interest" description="Disordered" evidence="2">
    <location>
        <begin position="189"/>
        <end position="238"/>
    </location>
</feature>
<keyword evidence="6" id="KW-1185">Reference proteome</keyword>
<sequence length="238" mass="25817">MKKYYAIALLLSASLLSGCAGVFVAGAATTVNLVTDTRSSKEIWVDNAIESEVAGLSNKQPYVGQVRVVASSQRGTVVLMGQAKTQELSNQVAQQVEKISDVKRVYNQMRIKAPIDLAAMSNDTWLTTKIKSSVLTDKRLSGIKIKVITEDSEVFLLGYVSKENGDIATDIARNTSGVKQVVRAFQYSEDEERLNTESQQEAEPVPAPVNDINSSPQPTSDAPQPIVEEPAPFLEVEG</sequence>
<dbReference type="InterPro" id="IPR014004">
    <property type="entry name" value="Transpt-assoc_nodulatn_dom_bac"/>
</dbReference>
<accession>A0ABN8DHC2</accession>
<feature type="domain" description="BON" evidence="4">
    <location>
        <begin position="122"/>
        <end position="189"/>
    </location>
</feature>
<feature type="domain" description="BON" evidence="4">
    <location>
        <begin position="45"/>
        <end position="113"/>
    </location>
</feature>
<dbReference type="PROSITE" id="PS51257">
    <property type="entry name" value="PROKAR_LIPOPROTEIN"/>
    <property type="match status" value="1"/>
</dbReference>
<name>A0ABN8DHC2_9VIBR</name>
<reference evidence="5" key="1">
    <citation type="submission" date="2021-12" db="EMBL/GenBank/DDBJ databases">
        <authorList>
            <person name="Rodrigo-Torres L."/>
            <person name="Arahal R. D."/>
            <person name="Lucena T."/>
        </authorList>
    </citation>
    <scope>NUCLEOTIDE SEQUENCE</scope>
    <source>
        <strain evidence="5">CECT 8226</strain>
    </source>
</reference>
<evidence type="ECO:0000256" key="3">
    <source>
        <dbReference type="SAM" id="SignalP"/>
    </source>
</evidence>
<dbReference type="PANTHER" id="PTHR34606">
    <property type="entry name" value="BON DOMAIN-CONTAINING PROTEIN"/>
    <property type="match status" value="1"/>
</dbReference>
<dbReference type="Proteomes" id="UP000838160">
    <property type="component" value="Unassembled WGS sequence"/>
</dbReference>
<dbReference type="EMBL" id="CAKLCM010000002">
    <property type="protein sequence ID" value="CAH0527091.1"/>
    <property type="molecule type" value="Genomic_DNA"/>
</dbReference>
<feature type="signal peptide" evidence="3">
    <location>
        <begin position="1"/>
        <end position="20"/>
    </location>
</feature>
<evidence type="ECO:0000313" key="6">
    <source>
        <dbReference type="Proteomes" id="UP000838160"/>
    </source>
</evidence>
<dbReference type="PROSITE" id="PS50914">
    <property type="entry name" value="BON"/>
    <property type="match status" value="2"/>
</dbReference>
<evidence type="ECO:0000256" key="2">
    <source>
        <dbReference type="SAM" id="MobiDB-lite"/>
    </source>
</evidence>